<dbReference type="PROSITE" id="PS50902">
    <property type="entry name" value="FLAVODOXIN_LIKE"/>
    <property type="match status" value="1"/>
</dbReference>
<sequence length="182" mass="18992">MEALVIYESMYGNTRRVAEAIADGLGGAVAASVVPVGDVEEGRIIGCDLVVVGGPTHVHGMSRPSTRRRAADVGSATGELDVSTQINVGVREWLAATRAAVPGQNAVAFDTRNHGLEIITGSAARGISEGLRKAGFQLLADGESFEVGPGPAVDQEEIDRASRWGAELAQLLVEQQTGENDE</sequence>
<proteinExistence type="predicted"/>
<name>A0AAX3EPU7_PAEUR</name>
<dbReference type="InterPro" id="IPR029039">
    <property type="entry name" value="Flavoprotein-like_sf"/>
</dbReference>
<dbReference type="RefSeq" id="WP_062096725.1">
    <property type="nucleotide sequence ID" value="NZ_CP014574.1"/>
</dbReference>
<dbReference type="Proteomes" id="UP001163293">
    <property type="component" value="Chromosome"/>
</dbReference>
<dbReference type="InterPro" id="IPR001226">
    <property type="entry name" value="Flavodoxin_CS"/>
</dbReference>
<evidence type="ECO:0000313" key="2">
    <source>
        <dbReference type="EMBL" id="UYV99437.1"/>
    </source>
</evidence>
<dbReference type="AlphaFoldDB" id="A0AAX3EPU7"/>
<dbReference type="SUPFAM" id="SSF52218">
    <property type="entry name" value="Flavoproteins"/>
    <property type="match status" value="1"/>
</dbReference>
<protein>
    <submittedName>
        <fullName evidence="2">Flavodoxin domain-containing protein</fullName>
    </submittedName>
</protein>
<evidence type="ECO:0000259" key="1">
    <source>
        <dbReference type="PROSITE" id="PS50902"/>
    </source>
</evidence>
<keyword evidence="3" id="KW-1185">Reference proteome</keyword>
<gene>
    <name evidence="2" type="ORF">NL394_09650</name>
</gene>
<dbReference type="GeneID" id="79885064"/>
<dbReference type="InterPro" id="IPR008254">
    <property type="entry name" value="Flavodoxin/NO_synth"/>
</dbReference>
<feature type="domain" description="Flavodoxin-like" evidence="1">
    <location>
        <begin position="3"/>
        <end position="169"/>
    </location>
</feature>
<organism evidence="2 3">
    <name type="scientific">Paenarthrobacter ureafaciens</name>
    <dbReference type="NCBI Taxonomy" id="37931"/>
    <lineage>
        <taxon>Bacteria</taxon>
        <taxon>Bacillati</taxon>
        <taxon>Actinomycetota</taxon>
        <taxon>Actinomycetes</taxon>
        <taxon>Micrococcales</taxon>
        <taxon>Micrococcaceae</taxon>
        <taxon>Paenarthrobacter</taxon>
    </lineage>
</organism>
<dbReference type="Gene3D" id="3.40.50.360">
    <property type="match status" value="1"/>
</dbReference>
<dbReference type="GO" id="GO:0009055">
    <property type="term" value="F:electron transfer activity"/>
    <property type="evidence" value="ECO:0007669"/>
    <property type="project" value="InterPro"/>
</dbReference>
<dbReference type="EMBL" id="CP101185">
    <property type="protein sequence ID" value="UYV99437.1"/>
    <property type="molecule type" value="Genomic_DNA"/>
</dbReference>
<dbReference type="PROSITE" id="PS00201">
    <property type="entry name" value="FLAVODOXIN"/>
    <property type="match status" value="1"/>
</dbReference>
<evidence type="ECO:0000313" key="3">
    <source>
        <dbReference type="Proteomes" id="UP001163293"/>
    </source>
</evidence>
<dbReference type="Pfam" id="PF00258">
    <property type="entry name" value="Flavodoxin_1"/>
    <property type="match status" value="1"/>
</dbReference>
<reference evidence="2" key="1">
    <citation type="submission" date="2022-07" db="EMBL/GenBank/DDBJ databases">
        <authorList>
            <person name="Wu T."/>
        </authorList>
    </citation>
    <scope>NUCLEOTIDE SEQUENCE</scope>
    <source>
        <strain evidence="2">SD-1</strain>
    </source>
</reference>
<accession>A0AAX3EPU7</accession>
<dbReference type="GO" id="GO:0010181">
    <property type="term" value="F:FMN binding"/>
    <property type="evidence" value="ECO:0007669"/>
    <property type="project" value="InterPro"/>
</dbReference>